<dbReference type="AlphaFoldDB" id="A0A2J5IA30"/>
<dbReference type="Proteomes" id="UP000235023">
    <property type="component" value="Unassembled WGS sequence"/>
</dbReference>
<keyword evidence="4" id="KW-1185">Reference proteome</keyword>
<accession>A0A2J5IA30</accession>
<feature type="region of interest" description="Disordered" evidence="1">
    <location>
        <begin position="540"/>
        <end position="560"/>
    </location>
</feature>
<reference evidence="4" key="1">
    <citation type="submission" date="2017-12" db="EMBL/GenBank/DDBJ databases">
        <authorList>
            <consortium name="DOE Joint Genome Institute"/>
            <person name="Mondo S.J."/>
            <person name="Kjaerbolling I."/>
            <person name="Vesth T.C."/>
            <person name="Frisvad J.C."/>
            <person name="Nybo J.L."/>
            <person name="Theobald S."/>
            <person name="Kuo A."/>
            <person name="Bowyer P."/>
            <person name="Matsuda Y."/>
            <person name="Lyhne E.K."/>
            <person name="Kogle M.E."/>
            <person name="Clum A."/>
            <person name="Lipzen A."/>
            <person name="Salamov A."/>
            <person name="Ngan C.Y."/>
            <person name="Daum C."/>
            <person name="Chiniquy J."/>
            <person name="Barry K."/>
            <person name="LaButti K."/>
            <person name="Haridas S."/>
            <person name="Simmons B.A."/>
            <person name="Magnuson J.K."/>
            <person name="Mortensen U.H."/>
            <person name="Larsen T.O."/>
            <person name="Grigoriev I.V."/>
            <person name="Baker S.E."/>
            <person name="Andersen M.R."/>
            <person name="Nordberg H.P."/>
            <person name="Cantor M.N."/>
            <person name="Hua S.X."/>
        </authorList>
    </citation>
    <scope>NUCLEOTIDE SEQUENCE [LARGE SCALE GENOMIC DNA]</scope>
    <source>
        <strain evidence="4">IBT 19404</strain>
    </source>
</reference>
<evidence type="ECO:0000313" key="3">
    <source>
        <dbReference type="EMBL" id="PLN86921.1"/>
    </source>
</evidence>
<dbReference type="OrthoDB" id="1896086at2759"/>
<evidence type="ECO:0000256" key="2">
    <source>
        <dbReference type="SAM" id="SignalP"/>
    </source>
</evidence>
<evidence type="ECO:0000313" key="4">
    <source>
        <dbReference type="Proteomes" id="UP000235023"/>
    </source>
</evidence>
<dbReference type="EMBL" id="KZ559496">
    <property type="protein sequence ID" value="PLN86921.1"/>
    <property type="molecule type" value="Genomic_DNA"/>
</dbReference>
<keyword evidence="2" id="KW-0732">Signal</keyword>
<proteinExistence type="predicted"/>
<feature type="signal peptide" evidence="2">
    <location>
        <begin position="1"/>
        <end position="16"/>
    </location>
</feature>
<protein>
    <submittedName>
        <fullName evidence="3">Uncharacterized protein</fullName>
    </submittedName>
</protein>
<gene>
    <name evidence="3" type="ORF">BDW42DRAFT_182290</name>
</gene>
<feature type="chain" id="PRO_5014402669" evidence="2">
    <location>
        <begin position="17"/>
        <end position="683"/>
    </location>
</feature>
<evidence type="ECO:0000256" key="1">
    <source>
        <dbReference type="SAM" id="MobiDB-lite"/>
    </source>
</evidence>
<sequence>MKFLFVTSLLFSAATAWPHQMPPQQTDYPSRVQERDQAMVAAIVPTTTGQIGVNPVLVDPVETAGPYNTFISDYWKAKDKEQITQVQVTTKEGKPTTKTVTAPVAIMTGADGELNVLMTPKLQQKLAAMMKSVPACGKKRAEACGIERFLIEFEADDSKLIQSLKNAVEGIRFLNDDVLRALSTSGGAQEAKLVAGGVGAMGFVWTGARLFLNDQDVPLSYKIRDPPKNDIPKTEAPKKEESHECPKDAPKGKDAPLCPDCSGKDNTCQEGKYKNCHCLDVVSPIYYTYDQKWLTVQADTIKYALEHADEEEKPKVVCSDHGYDKAVAVDVSFIKSLADKFCDGDAKKDRHMTLSGKDISTKAYRKYTFDLTYAPPESDEKCFTDCAGAIGAMAATCQGLNSHTVQKGANATLDCGAQYSYEINIPDKPDDADITCANGGDYSKATELDVKFFMRMAENFCASDMSQSPSKDLTSDDIKSDKYKGYKFHFEGSNSPGCKPDCKATFERIAPKCQGLDSHSIQPSGNADFGCGSSYSYKIKPPSESPPETPPHNKLGELHCHGADDFGDHADIDPDWQNQYTGWACGGSARKESIMDENSDPVVSQTMTNNAPYYYSISWIKGCRGEKQSPYAPLGDYKFPGSKDQVTCMNLMRRNWKECINGGVGGWRDAGCLRYEFKAEYTK</sequence>
<name>A0A2J5IA30_9EURO</name>
<organism evidence="3 4">
    <name type="scientific">Aspergillus taichungensis</name>
    <dbReference type="NCBI Taxonomy" id="482145"/>
    <lineage>
        <taxon>Eukaryota</taxon>
        <taxon>Fungi</taxon>
        <taxon>Dikarya</taxon>
        <taxon>Ascomycota</taxon>
        <taxon>Pezizomycotina</taxon>
        <taxon>Eurotiomycetes</taxon>
        <taxon>Eurotiomycetidae</taxon>
        <taxon>Eurotiales</taxon>
        <taxon>Aspergillaceae</taxon>
        <taxon>Aspergillus</taxon>
        <taxon>Aspergillus subgen. Circumdati</taxon>
    </lineage>
</organism>
<feature type="region of interest" description="Disordered" evidence="1">
    <location>
        <begin position="223"/>
        <end position="253"/>
    </location>
</feature>